<evidence type="ECO:0000313" key="2">
    <source>
        <dbReference type="Proteomes" id="UP001174694"/>
    </source>
</evidence>
<proteinExistence type="predicted"/>
<dbReference type="Proteomes" id="UP001174694">
    <property type="component" value="Unassembled WGS sequence"/>
</dbReference>
<reference evidence="1" key="1">
    <citation type="submission" date="2022-07" db="EMBL/GenBank/DDBJ databases">
        <title>Fungi with potential for degradation of polypropylene.</title>
        <authorList>
            <person name="Gostincar C."/>
        </authorList>
    </citation>
    <scope>NUCLEOTIDE SEQUENCE</scope>
    <source>
        <strain evidence="1">EXF-13308</strain>
    </source>
</reference>
<dbReference type="EMBL" id="JANBVO010000047">
    <property type="protein sequence ID" value="KAJ9133885.1"/>
    <property type="molecule type" value="Genomic_DNA"/>
</dbReference>
<protein>
    <submittedName>
        <fullName evidence="1">Uncharacterized protein</fullName>
    </submittedName>
</protein>
<evidence type="ECO:0000313" key="1">
    <source>
        <dbReference type="EMBL" id="KAJ9133885.1"/>
    </source>
</evidence>
<organism evidence="1 2">
    <name type="scientific">Pleurostoma richardsiae</name>
    <dbReference type="NCBI Taxonomy" id="41990"/>
    <lineage>
        <taxon>Eukaryota</taxon>
        <taxon>Fungi</taxon>
        <taxon>Dikarya</taxon>
        <taxon>Ascomycota</taxon>
        <taxon>Pezizomycotina</taxon>
        <taxon>Sordariomycetes</taxon>
        <taxon>Sordariomycetidae</taxon>
        <taxon>Calosphaeriales</taxon>
        <taxon>Pleurostomataceae</taxon>
        <taxon>Pleurostoma</taxon>
    </lineage>
</organism>
<dbReference type="AlphaFoldDB" id="A0AA38VI35"/>
<sequence>MSSSRRRMLNAWNDPCRYVGDELKLDPQGIWFDLCAETEKTINICTAFLQAYIEASRQERLTLGSEELEWRNPNGVGARDEGVASVIAGVSWALSGSQLATD</sequence>
<name>A0AA38VI35_9PEZI</name>
<gene>
    <name evidence="1" type="ORF">NKR23_g10458</name>
</gene>
<accession>A0AA38VI35</accession>
<keyword evidence="2" id="KW-1185">Reference proteome</keyword>
<comment type="caution">
    <text evidence="1">The sequence shown here is derived from an EMBL/GenBank/DDBJ whole genome shotgun (WGS) entry which is preliminary data.</text>
</comment>